<dbReference type="EMBL" id="PEBD01000004">
    <property type="protein sequence ID" value="PHV68520.1"/>
    <property type="molecule type" value="Genomic_DNA"/>
</dbReference>
<name>A0A2G3PRY5_WILMA</name>
<dbReference type="GO" id="GO:0016787">
    <property type="term" value="F:hydrolase activity"/>
    <property type="evidence" value="ECO:0007669"/>
    <property type="project" value="UniProtKB-KW"/>
</dbReference>
<dbReference type="PANTHER" id="PTHR43736:SF1">
    <property type="entry name" value="DIHYDRONEOPTERIN TRIPHOSPHATE DIPHOSPHATASE"/>
    <property type="match status" value="1"/>
</dbReference>
<dbReference type="PANTHER" id="PTHR43736">
    <property type="entry name" value="ADP-RIBOSE PYROPHOSPHATASE"/>
    <property type="match status" value="1"/>
</dbReference>
<protein>
    <submittedName>
        <fullName evidence="4">NUDIX hydrolase</fullName>
    </submittedName>
</protein>
<proteinExistence type="inferred from homology"/>
<dbReference type="Pfam" id="PF21906">
    <property type="entry name" value="WHD_NrtR"/>
    <property type="match status" value="1"/>
</dbReference>
<accession>A0A2G3PRY5</accession>
<dbReference type="Gene3D" id="3.90.79.10">
    <property type="entry name" value="Nucleoside Triphosphate Pyrophosphohydrolase"/>
    <property type="match status" value="1"/>
</dbReference>
<evidence type="ECO:0000313" key="4">
    <source>
        <dbReference type="EMBL" id="PHV68520.1"/>
    </source>
</evidence>
<dbReference type="InterPro" id="IPR015797">
    <property type="entry name" value="NUDIX_hydrolase-like_dom_sf"/>
</dbReference>
<dbReference type="SUPFAM" id="SSF46785">
    <property type="entry name" value="Winged helix' DNA-binding domain"/>
    <property type="match status" value="1"/>
</dbReference>
<keyword evidence="4" id="KW-0378">Hydrolase</keyword>
<feature type="domain" description="NrtR DNA-binding winged helix" evidence="3">
    <location>
        <begin position="153"/>
        <end position="207"/>
    </location>
</feature>
<evidence type="ECO:0000259" key="2">
    <source>
        <dbReference type="Pfam" id="PF00293"/>
    </source>
</evidence>
<dbReference type="CDD" id="cd18873">
    <property type="entry name" value="NUDIX_NadM_like"/>
    <property type="match status" value="1"/>
</dbReference>
<feature type="domain" description="Nudix hydrolase" evidence="2">
    <location>
        <begin position="20"/>
        <end position="88"/>
    </location>
</feature>
<dbReference type="InterPro" id="IPR036390">
    <property type="entry name" value="WH_DNA-bd_sf"/>
</dbReference>
<dbReference type="InterPro" id="IPR036388">
    <property type="entry name" value="WH-like_DNA-bd_sf"/>
</dbReference>
<reference evidence="4 5" key="1">
    <citation type="submission" date="2017-10" db="EMBL/GenBank/DDBJ databases">
        <title>The draft genome sequence of Williamsia sp. BULT 1.1 isolated from the semi-arid grassland soils from South Africa.</title>
        <authorList>
            <person name="Kabwe M.H."/>
            <person name="Govender N."/>
            <person name="Mutseka Lunga P."/>
            <person name="Vikram S."/>
            <person name="Makhalanyane T.P."/>
        </authorList>
    </citation>
    <scope>NUCLEOTIDE SEQUENCE [LARGE SCALE GENOMIC DNA]</scope>
    <source>
        <strain evidence="4 5">BULT 1.1</strain>
    </source>
</reference>
<dbReference type="RefSeq" id="WP_099381644.1">
    <property type="nucleotide sequence ID" value="NZ_PEBD01000004.1"/>
</dbReference>
<evidence type="ECO:0000259" key="3">
    <source>
        <dbReference type="Pfam" id="PF21906"/>
    </source>
</evidence>
<gene>
    <name evidence="4" type="ORF">CSW57_04755</name>
</gene>
<sequence length="210" mass="23151">MVWRDAAGKALTDYDRPSVAVDVAVLTVQGNELAVLVVKSKRGLALPGTFLHRGETLADAASRALQTKAGIRGLAFHQLGMYDDPSRDDRGWVLSMAHGAAAMRRHLPDDAMLVTIVGESPSEDLTFDHNIMVSQAVQDIRVRYSNNPDPDRLLGDHFTLLELRRLHEAIFGAPLVKDTFRRRFIGALEGTGERAAADTGRPAELFRVRR</sequence>
<dbReference type="SUPFAM" id="SSF55811">
    <property type="entry name" value="Nudix"/>
    <property type="match status" value="1"/>
</dbReference>
<organism evidence="4 5">
    <name type="scientific">Williamsia marianensis</name>
    <dbReference type="NCBI Taxonomy" id="85044"/>
    <lineage>
        <taxon>Bacteria</taxon>
        <taxon>Bacillati</taxon>
        <taxon>Actinomycetota</taxon>
        <taxon>Actinomycetes</taxon>
        <taxon>Mycobacteriales</taxon>
        <taxon>Nocardiaceae</taxon>
        <taxon>Williamsia</taxon>
    </lineage>
</organism>
<comment type="similarity">
    <text evidence="1">Belongs to the Nudix hydrolase family.</text>
</comment>
<dbReference type="InterPro" id="IPR000086">
    <property type="entry name" value="NUDIX_hydrolase_dom"/>
</dbReference>
<dbReference type="AlphaFoldDB" id="A0A2G3PRY5"/>
<dbReference type="Proteomes" id="UP000225108">
    <property type="component" value="Unassembled WGS sequence"/>
</dbReference>
<dbReference type="InterPro" id="IPR054105">
    <property type="entry name" value="WHD_NrtR"/>
</dbReference>
<comment type="caution">
    <text evidence="4">The sequence shown here is derived from an EMBL/GenBank/DDBJ whole genome shotgun (WGS) entry which is preliminary data.</text>
</comment>
<dbReference type="Gene3D" id="1.10.10.10">
    <property type="entry name" value="Winged helix-like DNA-binding domain superfamily/Winged helix DNA-binding domain"/>
    <property type="match status" value="1"/>
</dbReference>
<evidence type="ECO:0000256" key="1">
    <source>
        <dbReference type="ARBA" id="ARBA00005582"/>
    </source>
</evidence>
<evidence type="ECO:0000313" key="5">
    <source>
        <dbReference type="Proteomes" id="UP000225108"/>
    </source>
</evidence>
<dbReference type="Pfam" id="PF00293">
    <property type="entry name" value="NUDIX"/>
    <property type="match status" value="1"/>
</dbReference>